<dbReference type="EC" id="2.1.1.197" evidence="5"/>
<dbReference type="PANTHER" id="PTHR43591:SF24">
    <property type="entry name" value="2-METHOXY-6-POLYPRENYL-1,4-BENZOQUINOL METHYLASE, MITOCHONDRIAL"/>
    <property type="match status" value="1"/>
</dbReference>
<evidence type="ECO:0000256" key="5">
    <source>
        <dbReference type="HAMAP-Rule" id="MF_00835"/>
    </source>
</evidence>
<dbReference type="Gene3D" id="3.40.50.150">
    <property type="entry name" value="Vaccinia Virus protein VP39"/>
    <property type="match status" value="1"/>
</dbReference>
<dbReference type="InterPro" id="IPR041698">
    <property type="entry name" value="Methyltransf_25"/>
</dbReference>
<dbReference type="CDD" id="cd02440">
    <property type="entry name" value="AdoMet_MTases"/>
    <property type="match status" value="1"/>
</dbReference>
<keyword evidence="1 5" id="KW-0489">Methyltransferase</keyword>
<keyword evidence="3 5" id="KW-0949">S-adenosyl-L-methionine</keyword>
<keyword evidence="2 5" id="KW-0808">Transferase</keyword>
<dbReference type="HAMAP" id="MF_00835">
    <property type="entry name" value="BioC"/>
    <property type="match status" value="1"/>
</dbReference>
<dbReference type="Proteomes" id="UP000199058">
    <property type="component" value="Unassembled WGS sequence"/>
</dbReference>
<dbReference type="RefSeq" id="WP_091957859.1">
    <property type="nucleotide sequence ID" value="NZ_FOLH01000001.1"/>
</dbReference>
<evidence type="ECO:0000313" key="8">
    <source>
        <dbReference type="Proteomes" id="UP000199058"/>
    </source>
</evidence>
<dbReference type="OrthoDB" id="9760689at2"/>
<dbReference type="InterPro" id="IPR029063">
    <property type="entry name" value="SAM-dependent_MTases_sf"/>
</dbReference>
<name>A0A1I1E3W7_9GAMM</name>
<evidence type="ECO:0000313" key="7">
    <source>
        <dbReference type="EMBL" id="SFB79918.1"/>
    </source>
</evidence>
<evidence type="ECO:0000259" key="6">
    <source>
        <dbReference type="Pfam" id="PF13649"/>
    </source>
</evidence>
<dbReference type="GO" id="GO:0010340">
    <property type="term" value="F:carboxyl-O-methyltransferase activity"/>
    <property type="evidence" value="ECO:0007669"/>
    <property type="project" value="UniProtKB-UniRule"/>
</dbReference>
<dbReference type="GO" id="GO:0102130">
    <property type="term" value="F:malonyl-CoA methyltransferase activity"/>
    <property type="evidence" value="ECO:0007669"/>
    <property type="project" value="UniProtKB-EC"/>
</dbReference>
<organism evidence="7 8">
    <name type="scientific">Marinospirillum celere</name>
    <dbReference type="NCBI Taxonomy" id="1122252"/>
    <lineage>
        <taxon>Bacteria</taxon>
        <taxon>Pseudomonadati</taxon>
        <taxon>Pseudomonadota</taxon>
        <taxon>Gammaproteobacteria</taxon>
        <taxon>Oceanospirillales</taxon>
        <taxon>Oceanospirillaceae</taxon>
        <taxon>Marinospirillum</taxon>
    </lineage>
</organism>
<sequence>MSWVASQVSRSFDRGAGRYQQLALAQQEMGLLLWNKRPPTAEALLDLGSGPGHWTARLAKDYPEARVAGLDLSAAMIRQAKTRYPALNWIRADAANLPLASASLDLIFSNLAIQWCPQTKALLAGIYRILKTEGRALITTLLPGSLDEIHQAWEQAGASSRVLAFQSQANYQQAAVTAGFRSIQLEASRQVFYYPTSRDLLQSVSGIGASGGAGQLTKTQYRRIHQLLDSRRTSQGLPLTYQLLVMELIK</sequence>
<comment type="function">
    <text evidence="5">Converts the free carboxyl group of a malonyl-thioester to its methyl ester by transfer of a methyl group from S-adenosyl-L-methionine (SAM). It allows to synthesize pimeloyl-ACP via the fatty acid synthetic pathway.</text>
</comment>
<dbReference type="Pfam" id="PF13649">
    <property type="entry name" value="Methyltransf_25"/>
    <property type="match status" value="1"/>
</dbReference>
<dbReference type="GO" id="GO:0032259">
    <property type="term" value="P:methylation"/>
    <property type="evidence" value="ECO:0007669"/>
    <property type="project" value="UniProtKB-KW"/>
</dbReference>
<dbReference type="SUPFAM" id="SSF53335">
    <property type="entry name" value="S-adenosyl-L-methionine-dependent methyltransferases"/>
    <property type="match status" value="1"/>
</dbReference>
<dbReference type="PANTHER" id="PTHR43591">
    <property type="entry name" value="METHYLTRANSFERASE"/>
    <property type="match status" value="1"/>
</dbReference>
<keyword evidence="4 5" id="KW-0093">Biotin biosynthesis</keyword>
<dbReference type="GO" id="GO:0009102">
    <property type="term" value="P:biotin biosynthetic process"/>
    <property type="evidence" value="ECO:0007669"/>
    <property type="project" value="UniProtKB-UniRule"/>
</dbReference>
<protein>
    <recommendedName>
        <fullName evidence="5">Malonyl-[acyl-carrier protein] O-methyltransferase</fullName>
        <shortName evidence="5">Malonyl-ACP O-methyltransferase</shortName>
        <ecNumber evidence="5">2.1.1.197</ecNumber>
    </recommendedName>
    <alternativeName>
        <fullName evidence="5">Biotin synthesis protein BioC</fullName>
    </alternativeName>
</protein>
<dbReference type="AlphaFoldDB" id="A0A1I1E3W7"/>
<keyword evidence="8" id="KW-1185">Reference proteome</keyword>
<accession>A0A1I1E3W7</accession>
<evidence type="ECO:0000256" key="2">
    <source>
        <dbReference type="ARBA" id="ARBA00022679"/>
    </source>
</evidence>
<comment type="similarity">
    <text evidence="5">Belongs to the methyltransferase superfamily.</text>
</comment>
<reference evidence="7 8" key="1">
    <citation type="submission" date="2016-10" db="EMBL/GenBank/DDBJ databases">
        <authorList>
            <person name="de Groot N.N."/>
        </authorList>
    </citation>
    <scope>NUCLEOTIDE SEQUENCE [LARGE SCALE GENOMIC DNA]</scope>
    <source>
        <strain evidence="7 8">DSM 18438</strain>
    </source>
</reference>
<dbReference type="EMBL" id="FOLH01000001">
    <property type="protein sequence ID" value="SFB79918.1"/>
    <property type="molecule type" value="Genomic_DNA"/>
</dbReference>
<dbReference type="STRING" id="1122252.SAMN05660443_0199"/>
<gene>
    <name evidence="5" type="primary">bioC</name>
    <name evidence="7" type="ORF">SAMN05660443_0199</name>
</gene>
<evidence type="ECO:0000256" key="3">
    <source>
        <dbReference type="ARBA" id="ARBA00022691"/>
    </source>
</evidence>
<dbReference type="InterPro" id="IPR011814">
    <property type="entry name" value="BioC"/>
</dbReference>
<evidence type="ECO:0000256" key="1">
    <source>
        <dbReference type="ARBA" id="ARBA00022603"/>
    </source>
</evidence>
<proteinExistence type="inferred from homology"/>
<evidence type="ECO:0000256" key="4">
    <source>
        <dbReference type="ARBA" id="ARBA00022756"/>
    </source>
</evidence>
<dbReference type="UniPathway" id="UPA00078"/>
<comment type="catalytic activity">
    <reaction evidence="5">
        <text>malonyl-[ACP] + S-adenosyl-L-methionine = malonyl-[ACP] methyl ester + S-adenosyl-L-homocysteine</text>
        <dbReference type="Rhea" id="RHEA:17105"/>
        <dbReference type="Rhea" id="RHEA-COMP:9623"/>
        <dbReference type="Rhea" id="RHEA-COMP:9954"/>
        <dbReference type="ChEBI" id="CHEBI:57856"/>
        <dbReference type="ChEBI" id="CHEBI:59789"/>
        <dbReference type="ChEBI" id="CHEBI:78449"/>
        <dbReference type="ChEBI" id="CHEBI:78845"/>
        <dbReference type="EC" id="2.1.1.197"/>
    </reaction>
</comment>
<comment type="pathway">
    <text evidence="5">Cofactor biosynthesis; biotin biosynthesis.</text>
</comment>
<feature type="domain" description="Methyltransferase" evidence="6">
    <location>
        <begin position="45"/>
        <end position="134"/>
    </location>
</feature>